<dbReference type="PANTHER" id="PTHR46313">
    <property type="match status" value="1"/>
</dbReference>
<dbReference type="InterPro" id="IPR045892">
    <property type="entry name" value="CrtISO-like"/>
</dbReference>
<accession>A0ABU9XQK5</accession>
<dbReference type="PANTHER" id="PTHR46313:SF3">
    <property type="entry name" value="PROLYCOPENE ISOMERASE, CHLOROPLASTIC"/>
    <property type="match status" value="1"/>
</dbReference>
<sequence length="502" mass="55580">MTWETQKIAIVGAGVAGLCAAVYARTCGFDVDLIEQHETPGGLATRWRRGDYAFETCLHWLLGSNPDGRLHDMWDEVCDTDLLQFVYHEEFVRLETEHSEVLRVFADVDCLEREFLRVAPEDAVEIRQFTAAVRHLTDLPLPDPSADWIERGWTMLRMLPEIPLLARLSRLSAESYGARFTHPLLRRFFGEGPSARMSVLALAFSLAWQSQHNAGYPIGGSQAVIGAIAQRLGDLGGHLRCGAVVERILVENDAAVGVQLAGGETIRSDWVISAADGHATIYQLLDGRYTDASVESVFDRYESFPSYLQVSFGVARDLSTEPGYLTIVLDAPIAIDPETRLEQLSYRIFHYDPTCAIAGKTAVTCFLPTANFGHWTALRSTDPARYHAEKARIGEAVIAVLERRIPGIRRAIEVIDISTPATVIRYTRNWKGSMQGWLITPETGLGAIPATLPGLDRFIRVGQWIQPGGGLPSGLMTARAALKTICRGAHVPFRNRTHTLEM</sequence>
<protein>
    <submittedName>
        <fullName evidence="1">NAD(P)/FAD-dependent oxidoreductase</fullName>
    </submittedName>
</protein>
<keyword evidence="2" id="KW-1185">Reference proteome</keyword>
<dbReference type="Gene3D" id="3.50.50.60">
    <property type="entry name" value="FAD/NAD(P)-binding domain"/>
    <property type="match status" value="2"/>
</dbReference>
<dbReference type="EMBL" id="JBDIMF010000002">
    <property type="protein sequence ID" value="MEN2786096.1"/>
    <property type="molecule type" value="Genomic_DNA"/>
</dbReference>
<organism evidence="1 2">
    <name type="scientific">Sphingomonas qilianensis</name>
    <dbReference type="NCBI Taxonomy" id="1736690"/>
    <lineage>
        <taxon>Bacteria</taxon>
        <taxon>Pseudomonadati</taxon>
        <taxon>Pseudomonadota</taxon>
        <taxon>Alphaproteobacteria</taxon>
        <taxon>Sphingomonadales</taxon>
        <taxon>Sphingomonadaceae</taxon>
        <taxon>Sphingomonas</taxon>
    </lineage>
</organism>
<dbReference type="InterPro" id="IPR036188">
    <property type="entry name" value="FAD/NAD-bd_sf"/>
</dbReference>
<name>A0ABU9XQK5_9SPHN</name>
<evidence type="ECO:0000313" key="2">
    <source>
        <dbReference type="Proteomes" id="UP001404104"/>
    </source>
</evidence>
<evidence type="ECO:0000313" key="1">
    <source>
        <dbReference type="EMBL" id="MEN2786096.1"/>
    </source>
</evidence>
<dbReference type="RefSeq" id="WP_345863900.1">
    <property type="nucleotide sequence ID" value="NZ_JBDIMF010000002.1"/>
</dbReference>
<comment type="caution">
    <text evidence="1">The sequence shown here is derived from an EMBL/GenBank/DDBJ whole genome shotgun (WGS) entry which is preliminary data.</text>
</comment>
<dbReference type="Proteomes" id="UP001404104">
    <property type="component" value="Unassembled WGS sequence"/>
</dbReference>
<dbReference type="Pfam" id="PF13450">
    <property type="entry name" value="NAD_binding_8"/>
    <property type="match status" value="1"/>
</dbReference>
<reference evidence="1 2" key="1">
    <citation type="submission" date="2024-05" db="EMBL/GenBank/DDBJ databases">
        <authorList>
            <person name="Liu Q."/>
            <person name="Xin Y.-H."/>
        </authorList>
    </citation>
    <scope>NUCLEOTIDE SEQUENCE [LARGE SCALE GENOMIC DNA]</scope>
    <source>
        <strain evidence="1 2">CGMCC 1.15349</strain>
    </source>
</reference>
<gene>
    <name evidence="1" type="ORF">ABC969_06630</name>
</gene>
<proteinExistence type="predicted"/>
<dbReference type="SUPFAM" id="SSF51905">
    <property type="entry name" value="FAD/NAD(P)-binding domain"/>
    <property type="match status" value="1"/>
</dbReference>